<dbReference type="InterPro" id="IPR043129">
    <property type="entry name" value="ATPase_NBD"/>
</dbReference>
<keyword evidence="5" id="KW-0256">Endoplasmic reticulum</keyword>
<protein>
    <recommendedName>
        <fullName evidence="10">Non-chaperonin molecular chaperone ATPase</fullName>
    </recommendedName>
</protein>
<dbReference type="Pfam" id="PF00012">
    <property type="entry name" value="HSP70"/>
    <property type="match status" value="1"/>
</dbReference>
<dbReference type="STRING" id="109895.A0A507EAI2"/>
<dbReference type="SUPFAM" id="SSF53067">
    <property type="entry name" value="Actin-like ATPase domain"/>
    <property type="match status" value="2"/>
</dbReference>
<keyword evidence="9" id="KW-1185">Reference proteome</keyword>
<feature type="chain" id="PRO_5021403665" description="Non-chaperonin molecular chaperone ATPase" evidence="7">
    <location>
        <begin position="31"/>
        <end position="410"/>
    </location>
</feature>
<evidence type="ECO:0000256" key="4">
    <source>
        <dbReference type="ARBA" id="ARBA00022741"/>
    </source>
</evidence>
<evidence type="ECO:0000256" key="7">
    <source>
        <dbReference type="SAM" id="SignalP"/>
    </source>
</evidence>
<evidence type="ECO:0000256" key="6">
    <source>
        <dbReference type="ARBA" id="ARBA00022840"/>
    </source>
</evidence>
<dbReference type="PROSITE" id="PS00329">
    <property type="entry name" value="HSP70_2"/>
    <property type="match status" value="1"/>
</dbReference>
<feature type="signal peptide" evidence="7">
    <location>
        <begin position="1"/>
        <end position="30"/>
    </location>
</feature>
<dbReference type="GO" id="GO:0005524">
    <property type="term" value="F:ATP binding"/>
    <property type="evidence" value="ECO:0007669"/>
    <property type="project" value="UniProtKB-KW"/>
</dbReference>
<keyword evidence="6" id="KW-0067">ATP-binding</keyword>
<reference evidence="8 9" key="1">
    <citation type="journal article" date="2019" name="Sci. Rep.">
        <title>Comparative genomics of chytrid fungi reveal insights into the obligate biotrophic and pathogenic lifestyle of Synchytrium endobioticum.</title>
        <authorList>
            <person name="van de Vossenberg B.T.L.H."/>
            <person name="Warris S."/>
            <person name="Nguyen H.D.T."/>
            <person name="van Gent-Pelzer M.P.E."/>
            <person name="Joly D.L."/>
            <person name="van de Geest H.C."/>
            <person name="Bonants P.J.M."/>
            <person name="Smith D.S."/>
            <person name="Levesque C.A."/>
            <person name="van der Lee T.A.J."/>
        </authorList>
    </citation>
    <scope>NUCLEOTIDE SEQUENCE [LARGE SCALE GENOMIC DNA]</scope>
    <source>
        <strain evidence="8 9">CBS 809.83</strain>
    </source>
</reference>
<keyword evidence="3 7" id="KW-0732">Signal</keyword>
<comment type="similarity">
    <text evidence="2">Belongs to the heat shock protein 70 family.</text>
</comment>
<proteinExistence type="inferred from homology"/>
<dbReference type="PROSITE" id="PS01036">
    <property type="entry name" value="HSP70_3"/>
    <property type="match status" value="1"/>
</dbReference>
<evidence type="ECO:0000256" key="3">
    <source>
        <dbReference type="ARBA" id="ARBA00022729"/>
    </source>
</evidence>
<name>A0A507EAI2_9FUNG</name>
<dbReference type="GO" id="GO:0140662">
    <property type="term" value="F:ATP-dependent protein folding chaperone"/>
    <property type="evidence" value="ECO:0007669"/>
    <property type="project" value="InterPro"/>
</dbReference>
<dbReference type="PANTHER" id="PTHR19375">
    <property type="entry name" value="HEAT SHOCK PROTEIN 70KDA"/>
    <property type="match status" value="1"/>
</dbReference>
<dbReference type="FunFam" id="3.90.640.10:FF:000153">
    <property type="entry name" value="Endoplasmic reticulum chaperone BiP"/>
    <property type="match status" value="1"/>
</dbReference>
<accession>A0A507EAI2</accession>
<evidence type="ECO:0000313" key="9">
    <source>
        <dbReference type="Proteomes" id="UP000318582"/>
    </source>
</evidence>
<dbReference type="Gene3D" id="3.30.420.40">
    <property type="match status" value="2"/>
</dbReference>
<comment type="subcellular location">
    <subcellularLocation>
        <location evidence="1">Endoplasmic reticulum lumen</location>
    </subcellularLocation>
</comment>
<dbReference type="InterPro" id="IPR018181">
    <property type="entry name" value="Heat_shock_70_CS"/>
</dbReference>
<evidence type="ECO:0000313" key="8">
    <source>
        <dbReference type="EMBL" id="TPX60188.1"/>
    </source>
</evidence>
<comment type="caution">
    <text evidence="8">The sequence shown here is derived from an EMBL/GenBank/DDBJ whole genome shotgun (WGS) entry which is preliminary data.</text>
</comment>
<dbReference type="Gene3D" id="3.90.640.10">
    <property type="entry name" value="Actin, Chain A, domain 4"/>
    <property type="match status" value="1"/>
</dbReference>
<dbReference type="AlphaFoldDB" id="A0A507EAI2"/>
<dbReference type="PRINTS" id="PR00301">
    <property type="entry name" value="HEATSHOCK70"/>
</dbReference>
<evidence type="ECO:0008006" key="10">
    <source>
        <dbReference type="Google" id="ProtNLM"/>
    </source>
</evidence>
<organism evidence="8 9">
    <name type="scientific">Powellomyces hirtus</name>
    <dbReference type="NCBI Taxonomy" id="109895"/>
    <lineage>
        <taxon>Eukaryota</taxon>
        <taxon>Fungi</taxon>
        <taxon>Fungi incertae sedis</taxon>
        <taxon>Chytridiomycota</taxon>
        <taxon>Chytridiomycota incertae sedis</taxon>
        <taxon>Chytridiomycetes</taxon>
        <taxon>Spizellomycetales</taxon>
        <taxon>Powellomycetaceae</taxon>
        <taxon>Powellomyces</taxon>
    </lineage>
</organism>
<dbReference type="EMBL" id="QEAQ01000017">
    <property type="protein sequence ID" value="TPX60188.1"/>
    <property type="molecule type" value="Genomic_DNA"/>
</dbReference>
<dbReference type="InterPro" id="IPR013126">
    <property type="entry name" value="Hsp_70_fam"/>
</dbReference>
<evidence type="ECO:0000256" key="2">
    <source>
        <dbReference type="ARBA" id="ARBA00007381"/>
    </source>
</evidence>
<dbReference type="GO" id="GO:0005788">
    <property type="term" value="C:endoplasmic reticulum lumen"/>
    <property type="evidence" value="ECO:0007669"/>
    <property type="project" value="UniProtKB-SubCell"/>
</dbReference>
<evidence type="ECO:0000256" key="1">
    <source>
        <dbReference type="ARBA" id="ARBA00004319"/>
    </source>
</evidence>
<sequence>MARTKSSLPTLSWLAAILLLLLAVSTCVEAQSGPMIGIDLGSTHSSVGVYHESRNETRIHTIPSYVAFTQAGTCLVGQAAKNQSILNPSNTIFDTKRLIGRNFQDTDVQENLQRWPFIVIDRDGKPAIQVKVNGQDKNFRPEEVVARILQELKEWSEAYLGQPVTSAVIAVPAYFNDAQRQAINDAGTIAGLTVERIVNEPTAAAIAYGLDKKGGEQNILVYDLGGGTFDVSLLTTEDGVFEVLATSGDTYFGGKDFDNRVIEHFIRLWKKKTGKDCVEDLQAMVKLTQKVEEAKRVLSSEMSVRVEIESFHDGQNFSEVLTRANFEELNMDLFEKTLQPVEKVVKDAGLSTHEIHEILLVGGSSRIPKVVELVESYFDGKKVLKQDSHHGEKAIVHGAAMQGSRQRRFL</sequence>
<evidence type="ECO:0000256" key="5">
    <source>
        <dbReference type="ARBA" id="ARBA00022824"/>
    </source>
</evidence>
<dbReference type="Proteomes" id="UP000318582">
    <property type="component" value="Unassembled WGS sequence"/>
</dbReference>
<gene>
    <name evidence="8" type="ORF">PhCBS80983_g01953</name>
</gene>
<keyword evidence="4" id="KW-0547">Nucleotide-binding</keyword>